<dbReference type="EMBL" id="FN653061">
    <property type="protein sequence ID" value="CBY10665.1"/>
    <property type="molecule type" value="Genomic_DNA"/>
</dbReference>
<keyword evidence="2" id="KW-1185">Reference proteome</keyword>
<sequence length="125" mass="14712">MNWTDKICFTLLLKAFKNGLKDFTLKFGARDKEFSVGTSKLLYSEKKIEEDGSINRIERISIMQSGKKLRFKARCQVMNWLVGYEMRTFEFTETNSDGFYEQIFLGSDWKGSGDWYSRYHVSLID</sequence>
<dbReference type="Proteomes" id="UP000001307">
    <property type="component" value="Unassembled WGS sequence"/>
</dbReference>
<dbReference type="OrthoDB" id="10431045at2759"/>
<organism evidence="1 2">
    <name type="scientific">Oikopleura dioica</name>
    <name type="common">Tunicate</name>
    <dbReference type="NCBI Taxonomy" id="34765"/>
    <lineage>
        <taxon>Eukaryota</taxon>
        <taxon>Metazoa</taxon>
        <taxon>Chordata</taxon>
        <taxon>Tunicata</taxon>
        <taxon>Appendicularia</taxon>
        <taxon>Copelata</taxon>
        <taxon>Oikopleuridae</taxon>
        <taxon>Oikopleura</taxon>
    </lineage>
</organism>
<evidence type="ECO:0000313" key="1">
    <source>
        <dbReference type="EMBL" id="CBY10665.1"/>
    </source>
</evidence>
<dbReference type="AlphaFoldDB" id="E4XJM2"/>
<protein>
    <submittedName>
        <fullName evidence="1">Uncharacterized protein</fullName>
    </submittedName>
</protein>
<proteinExistence type="predicted"/>
<accession>E4XJM2</accession>
<name>E4XJM2_OIKDI</name>
<dbReference type="InParanoid" id="E4XJM2"/>
<reference evidence="1 2" key="1">
    <citation type="journal article" date="2010" name="Science">
        <title>Plasticity of animal genome architecture unmasked by rapid evolution of a pelagic tunicate.</title>
        <authorList>
            <person name="Denoeud F."/>
            <person name="Henriet S."/>
            <person name="Mungpakdee S."/>
            <person name="Aury J.M."/>
            <person name="Da Silva C."/>
            <person name="Brinkmann H."/>
            <person name="Mikhaleva J."/>
            <person name="Olsen L.C."/>
            <person name="Jubin C."/>
            <person name="Canestro C."/>
            <person name="Bouquet J.M."/>
            <person name="Danks G."/>
            <person name="Poulain J."/>
            <person name="Campsteijn C."/>
            <person name="Adamski M."/>
            <person name="Cross I."/>
            <person name="Yadetie F."/>
            <person name="Muffato M."/>
            <person name="Louis A."/>
            <person name="Butcher S."/>
            <person name="Tsagkogeorga G."/>
            <person name="Konrad A."/>
            <person name="Singh S."/>
            <person name="Jensen M.F."/>
            <person name="Cong E.H."/>
            <person name="Eikeseth-Otteraa H."/>
            <person name="Noel B."/>
            <person name="Anthouard V."/>
            <person name="Porcel B.M."/>
            <person name="Kachouri-Lafond R."/>
            <person name="Nishino A."/>
            <person name="Ugolini M."/>
            <person name="Chourrout P."/>
            <person name="Nishida H."/>
            <person name="Aasland R."/>
            <person name="Huzurbazar S."/>
            <person name="Westhof E."/>
            <person name="Delsuc F."/>
            <person name="Lehrach H."/>
            <person name="Reinhardt R."/>
            <person name="Weissenbach J."/>
            <person name="Roy S.W."/>
            <person name="Artiguenave F."/>
            <person name="Postlethwait J.H."/>
            <person name="Manak J.R."/>
            <person name="Thompson E.M."/>
            <person name="Jaillon O."/>
            <person name="Du Pasquier L."/>
            <person name="Boudinot P."/>
            <person name="Liberles D.A."/>
            <person name="Volff J.N."/>
            <person name="Philippe H."/>
            <person name="Lenhard B."/>
            <person name="Roest Crollius H."/>
            <person name="Wincker P."/>
            <person name="Chourrout D."/>
        </authorList>
    </citation>
    <scope>NUCLEOTIDE SEQUENCE [LARGE SCALE GENOMIC DNA]</scope>
</reference>
<gene>
    <name evidence="1" type="ORF">GSOID_T00012821001</name>
</gene>
<evidence type="ECO:0000313" key="2">
    <source>
        <dbReference type="Proteomes" id="UP000001307"/>
    </source>
</evidence>